<gene>
    <name evidence="2" type="ORF">PFISCL1PPCAC_4937</name>
</gene>
<evidence type="ECO:0008006" key="4">
    <source>
        <dbReference type="Google" id="ProtNLM"/>
    </source>
</evidence>
<dbReference type="Proteomes" id="UP001432322">
    <property type="component" value="Unassembled WGS sequence"/>
</dbReference>
<comment type="caution">
    <text evidence="2">The sequence shown here is derived from an EMBL/GenBank/DDBJ whole genome shotgun (WGS) entry which is preliminary data.</text>
</comment>
<name>A0AAV5V242_9BILA</name>
<feature type="non-terminal residue" evidence="2">
    <location>
        <position position="71"/>
    </location>
</feature>
<feature type="transmembrane region" description="Helical" evidence="1">
    <location>
        <begin position="12"/>
        <end position="33"/>
    </location>
</feature>
<reference evidence="2" key="1">
    <citation type="submission" date="2023-10" db="EMBL/GenBank/DDBJ databases">
        <title>Genome assembly of Pristionchus species.</title>
        <authorList>
            <person name="Yoshida K."/>
            <person name="Sommer R.J."/>
        </authorList>
    </citation>
    <scope>NUCLEOTIDE SEQUENCE</scope>
    <source>
        <strain evidence="2">RS5133</strain>
    </source>
</reference>
<sequence>MDFEMYQFMAEHFADIYVVVAGKLLAFVFTYSIIIMTKTAHRVKILSLFQCCILFLLVLRRIMIKYDGQNV</sequence>
<accession>A0AAV5V242</accession>
<evidence type="ECO:0000313" key="3">
    <source>
        <dbReference type="Proteomes" id="UP001432322"/>
    </source>
</evidence>
<protein>
    <recommendedName>
        <fullName evidence="4">G protein-coupled receptor</fullName>
    </recommendedName>
</protein>
<keyword evidence="1" id="KW-1133">Transmembrane helix</keyword>
<dbReference type="AlphaFoldDB" id="A0AAV5V242"/>
<keyword evidence="3" id="KW-1185">Reference proteome</keyword>
<keyword evidence="1" id="KW-0472">Membrane</keyword>
<dbReference type="EMBL" id="BTSY01000002">
    <property type="protein sequence ID" value="GMT13640.1"/>
    <property type="molecule type" value="Genomic_DNA"/>
</dbReference>
<evidence type="ECO:0000256" key="1">
    <source>
        <dbReference type="SAM" id="Phobius"/>
    </source>
</evidence>
<feature type="transmembrane region" description="Helical" evidence="1">
    <location>
        <begin position="45"/>
        <end position="64"/>
    </location>
</feature>
<keyword evidence="1" id="KW-0812">Transmembrane</keyword>
<evidence type="ECO:0000313" key="2">
    <source>
        <dbReference type="EMBL" id="GMT13640.1"/>
    </source>
</evidence>
<organism evidence="2 3">
    <name type="scientific">Pristionchus fissidentatus</name>
    <dbReference type="NCBI Taxonomy" id="1538716"/>
    <lineage>
        <taxon>Eukaryota</taxon>
        <taxon>Metazoa</taxon>
        <taxon>Ecdysozoa</taxon>
        <taxon>Nematoda</taxon>
        <taxon>Chromadorea</taxon>
        <taxon>Rhabditida</taxon>
        <taxon>Rhabditina</taxon>
        <taxon>Diplogasteromorpha</taxon>
        <taxon>Diplogasteroidea</taxon>
        <taxon>Neodiplogasteridae</taxon>
        <taxon>Pristionchus</taxon>
    </lineage>
</organism>
<proteinExistence type="predicted"/>